<protein>
    <submittedName>
        <fullName evidence="1">Uncharacterized protein</fullName>
    </submittedName>
</protein>
<dbReference type="Proteomes" id="UP000466785">
    <property type="component" value="Plasmid pJCM12603"/>
</dbReference>
<geneLocation type="plasmid" evidence="2">
    <name>pjcm12603 dna</name>
</geneLocation>
<dbReference type="KEGG" id="mpof:MPOR_56220"/>
<keyword evidence="1" id="KW-0614">Plasmid</keyword>
<gene>
    <name evidence="1" type="ORF">MPOR_56220</name>
</gene>
<dbReference type="EMBL" id="AP022571">
    <property type="protein sequence ID" value="BBX54596.1"/>
    <property type="molecule type" value="Genomic_DNA"/>
</dbReference>
<dbReference type="AlphaFoldDB" id="A0A6N4VG05"/>
<organism evidence="1 2">
    <name type="scientific">Mycolicibacterium poriferae</name>
    <dbReference type="NCBI Taxonomy" id="39694"/>
    <lineage>
        <taxon>Bacteria</taxon>
        <taxon>Bacillati</taxon>
        <taxon>Actinomycetota</taxon>
        <taxon>Actinomycetes</taxon>
        <taxon>Mycobacteriales</taxon>
        <taxon>Mycobacteriaceae</taxon>
        <taxon>Mycolicibacterium</taxon>
    </lineage>
</organism>
<reference evidence="1 2" key="1">
    <citation type="journal article" date="2019" name="Emerg. Microbes Infect.">
        <title>Comprehensive subspecies identification of 175 nontuberculous mycobacteria species based on 7547 genomic profiles.</title>
        <authorList>
            <person name="Matsumoto Y."/>
            <person name="Kinjo T."/>
            <person name="Motooka D."/>
            <person name="Nabeya D."/>
            <person name="Jung N."/>
            <person name="Uechi K."/>
            <person name="Horii T."/>
            <person name="Iida T."/>
            <person name="Fujita J."/>
            <person name="Nakamura S."/>
        </authorList>
    </citation>
    <scope>NUCLEOTIDE SEQUENCE [LARGE SCALE GENOMIC DNA]</scope>
    <source>
        <strain evidence="1 2">JCM 12603</strain>
        <plasmid evidence="2">pjcm12603 dna</plasmid>
    </source>
</reference>
<accession>A0A6N4VG05</accession>
<proteinExistence type="predicted"/>
<evidence type="ECO:0000313" key="1">
    <source>
        <dbReference type="EMBL" id="BBX54596.1"/>
    </source>
</evidence>
<name>A0A6N4VG05_9MYCO</name>
<keyword evidence="2" id="KW-1185">Reference proteome</keyword>
<evidence type="ECO:0000313" key="2">
    <source>
        <dbReference type="Proteomes" id="UP000466785"/>
    </source>
</evidence>
<sequence>MPISIMIPKMPKPDAKLRIPDMYIATINPITPTIRTIGSTIPHTLRGGGIGAGIGGSIAILPPAVAGGRAIGPGRLNC</sequence>